<dbReference type="InterPro" id="IPR016162">
    <property type="entry name" value="Ald_DH_N"/>
</dbReference>
<evidence type="ECO:0000259" key="5">
    <source>
        <dbReference type="Pfam" id="PF00171"/>
    </source>
</evidence>
<evidence type="ECO:0000313" key="7">
    <source>
        <dbReference type="Proteomes" id="UP000248886"/>
    </source>
</evidence>
<dbReference type="CDD" id="cd07133">
    <property type="entry name" value="ALDH_CALDH_CalB"/>
    <property type="match status" value="1"/>
</dbReference>
<dbReference type="GO" id="GO:0006081">
    <property type="term" value="P:aldehyde metabolic process"/>
    <property type="evidence" value="ECO:0007669"/>
    <property type="project" value="InterPro"/>
</dbReference>
<dbReference type="Gene3D" id="3.40.309.10">
    <property type="entry name" value="Aldehyde Dehydrogenase, Chain A, domain 2"/>
    <property type="match status" value="1"/>
</dbReference>
<dbReference type="PANTHER" id="PTHR43570:SF20">
    <property type="entry name" value="ALDEHYDE DEHYDROGENASE ALDX-RELATED"/>
    <property type="match status" value="1"/>
</dbReference>
<evidence type="ECO:0000313" key="6">
    <source>
        <dbReference type="EMBL" id="PZD81912.1"/>
    </source>
</evidence>
<dbReference type="InterPro" id="IPR016161">
    <property type="entry name" value="Ald_DH/histidinol_DH"/>
</dbReference>
<evidence type="ECO:0000256" key="1">
    <source>
        <dbReference type="ARBA" id="ARBA00009986"/>
    </source>
</evidence>
<keyword evidence="3" id="KW-0520">NAD</keyword>
<dbReference type="GO" id="GO:0004029">
    <property type="term" value="F:aldehyde dehydrogenase (NAD+) activity"/>
    <property type="evidence" value="ECO:0007669"/>
    <property type="project" value="TreeGrafter"/>
</dbReference>
<dbReference type="PROSITE" id="PS00070">
    <property type="entry name" value="ALDEHYDE_DEHYDR_CYS"/>
    <property type="match status" value="1"/>
</dbReference>
<keyword evidence="2 4" id="KW-0560">Oxidoreductase</keyword>
<comment type="similarity">
    <text evidence="1 4">Belongs to the aldehyde dehydrogenase family.</text>
</comment>
<dbReference type="OrthoDB" id="5288298at2"/>
<dbReference type="EMBL" id="QKQP01000001">
    <property type="protein sequence ID" value="PZD81912.1"/>
    <property type="molecule type" value="Genomic_DNA"/>
</dbReference>
<dbReference type="SUPFAM" id="SSF53720">
    <property type="entry name" value="ALDH-like"/>
    <property type="match status" value="1"/>
</dbReference>
<evidence type="ECO:0000256" key="2">
    <source>
        <dbReference type="ARBA" id="ARBA00023002"/>
    </source>
</evidence>
<dbReference type="PANTHER" id="PTHR43570">
    <property type="entry name" value="ALDEHYDE DEHYDROGENASE"/>
    <property type="match status" value="1"/>
</dbReference>
<reference evidence="6 7" key="1">
    <citation type="submission" date="2018-06" db="EMBL/GenBank/DDBJ databases">
        <title>Draft sequence of Acidithiobacillus ferrooxidans CCM 4253.</title>
        <authorList>
            <person name="Moya-Beltran A."/>
            <person name="Castro M."/>
            <person name="Covarrubias P.C."/>
            <person name="Issotta F."/>
            <person name="Janiczek O."/>
            <person name="Mandl M."/>
            <person name="Kucera J."/>
            <person name="Quatrini R."/>
        </authorList>
    </citation>
    <scope>NUCLEOTIDE SEQUENCE [LARGE SCALE GENOMIC DNA]</scope>
    <source>
        <strain evidence="6 7">CCM 4253</strain>
    </source>
</reference>
<evidence type="ECO:0000256" key="3">
    <source>
        <dbReference type="ARBA" id="ARBA00023027"/>
    </source>
</evidence>
<dbReference type="AlphaFoldDB" id="A0A2W1KHL7"/>
<dbReference type="PIRSF" id="PIRSF036492">
    <property type="entry name" value="ALDH"/>
    <property type="match status" value="1"/>
</dbReference>
<dbReference type="Gene3D" id="3.40.605.10">
    <property type="entry name" value="Aldehyde Dehydrogenase, Chain A, domain 1"/>
    <property type="match status" value="1"/>
</dbReference>
<organism evidence="6 7">
    <name type="scientific">Acidithiobacillus ferrooxidans</name>
    <name type="common">Thiobacillus ferrooxidans</name>
    <dbReference type="NCBI Taxonomy" id="920"/>
    <lineage>
        <taxon>Bacteria</taxon>
        <taxon>Pseudomonadati</taxon>
        <taxon>Pseudomonadota</taxon>
        <taxon>Acidithiobacillia</taxon>
        <taxon>Acidithiobacillales</taxon>
        <taxon>Acidithiobacillaceae</taxon>
        <taxon>Acidithiobacillus</taxon>
    </lineage>
</organism>
<name>A0A2W1KHL7_ACIFR</name>
<proteinExistence type="inferred from homology"/>
<feature type="domain" description="Aldehyde dehydrogenase" evidence="5">
    <location>
        <begin position="4"/>
        <end position="434"/>
    </location>
</feature>
<dbReference type="InterPro" id="IPR016163">
    <property type="entry name" value="Ald_DH_C"/>
</dbReference>
<dbReference type="InterPro" id="IPR012394">
    <property type="entry name" value="Aldehyde_DH_NAD(P)"/>
</dbReference>
<dbReference type="GO" id="GO:0005737">
    <property type="term" value="C:cytoplasm"/>
    <property type="evidence" value="ECO:0007669"/>
    <property type="project" value="TreeGrafter"/>
</dbReference>
<dbReference type="OMA" id="EIDWCKQ"/>
<evidence type="ECO:0000256" key="4">
    <source>
        <dbReference type="PIRNR" id="PIRNR036492"/>
    </source>
</evidence>
<dbReference type="InterPro" id="IPR015590">
    <property type="entry name" value="Aldehyde_DH_dom"/>
</dbReference>
<dbReference type="Pfam" id="PF00171">
    <property type="entry name" value="Aldedh"/>
    <property type="match status" value="1"/>
</dbReference>
<dbReference type="Proteomes" id="UP000248886">
    <property type="component" value="Unassembled WGS sequence"/>
</dbReference>
<dbReference type="InterPro" id="IPR016160">
    <property type="entry name" value="Ald_DH_CS_CYS"/>
</dbReference>
<accession>A0A2W1KHL7</accession>
<gene>
    <name evidence="6" type="ORF">DN052_02240</name>
</gene>
<sequence>MRTVDELLAVQKSALRENGAIDYRQRRTLLRDLAQMLRQHGRAFSEAIARDFGRRHPRETEIYEIYPLQAEIAYVLSHLRNWTRPRAVHTRWPFLPARSQITPQPVGVVGIIGAWNYPLLLTLLPLISAIAAGNRAIIKGPRLAPQTMTLLAQYLRDVTSEDTIALVQGSPDVDHAFPGLPFDHLIFSGATRTGRVIARAAARNLVPVTLSMSGKSPAIIQCDYPLATAARSIMAGKLVNAGQTCIAPDYCLVAADQRDDFIALAKSAALSLYPHWADNPDYTSIPNVLLWERLEGLLQDAQRKGAILWQPSPAPALADGAQRPFPPTLLWDVQPGMKILEEETFGPILVVLTYDDIQEALDYVRDHPAPLALYYFDRDQRRALRHCKGIAAGGVTINDTIFHVAQPGIPFGGIGLSGIGQYRGIYGFQRLSHYQGVFRQNRLSACEWVRPPYGRWTRLLIAWLSRWG</sequence>
<comment type="caution">
    <text evidence="6">The sequence shown here is derived from an EMBL/GenBank/DDBJ whole genome shotgun (WGS) entry which is preliminary data.</text>
</comment>
<protein>
    <recommendedName>
        <fullName evidence="4">Aldehyde dehydrogenase</fullName>
    </recommendedName>
</protein>